<comment type="caution">
    <text evidence="1">The sequence shown here is derived from an EMBL/GenBank/DDBJ whole genome shotgun (WGS) entry which is preliminary data.</text>
</comment>
<gene>
    <name evidence="1" type="ORF">PZ740_09840</name>
</gene>
<dbReference type="Proteomes" id="UP001301140">
    <property type="component" value="Unassembled WGS sequence"/>
</dbReference>
<keyword evidence="2" id="KW-1185">Reference proteome</keyword>
<protein>
    <submittedName>
        <fullName evidence="1">Uncharacterized protein</fullName>
    </submittedName>
</protein>
<dbReference type="AlphaFoldDB" id="A0AAP3XS50"/>
<organism evidence="1 2">
    <name type="scientific">Marinimicrococcus flavescens</name>
    <dbReference type="NCBI Taxonomy" id="3031815"/>
    <lineage>
        <taxon>Bacteria</taxon>
        <taxon>Pseudomonadati</taxon>
        <taxon>Pseudomonadota</taxon>
        <taxon>Alphaproteobacteria</taxon>
        <taxon>Geminicoccales</taxon>
        <taxon>Geminicoccaceae</taxon>
        <taxon>Marinimicrococcus</taxon>
    </lineage>
</organism>
<proteinExistence type="predicted"/>
<name>A0AAP3XS50_9PROT</name>
<evidence type="ECO:0000313" key="1">
    <source>
        <dbReference type="EMBL" id="MDF1586682.1"/>
    </source>
</evidence>
<dbReference type="RefSeq" id="WP_327789097.1">
    <property type="nucleotide sequence ID" value="NZ_JARGEQ010000091.1"/>
</dbReference>
<dbReference type="EMBL" id="JARGEQ010000091">
    <property type="protein sequence ID" value="MDF1586682.1"/>
    <property type="molecule type" value="Genomic_DNA"/>
</dbReference>
<evidence type="ECO:0000313" key="2">
    <source>
        <dbReference type="Proteomes" id="UP001301140"/>
    </source>
</evidence>
<sequence>MNTDPNEATLRAVWNQTRIPVVLRRGGKGQRLRIRLPFAQDNRRWLQAGKRMAATWVPVHTCWEVPKAWFNEFVERAVLRYGALYVIQPYREQEKCAPACLNATGHECQCSCMGANHGAGNDGSWFEVSETFATRWGEQQLACRLMVRK</sequence>
<reference evidence="1 2" key="1">
    <citation type="submission" date="2023-03" db="EMBL/GenBank/DDBJ databases">
        <title>YIM 152171 draft genome.</title>
        <authorList>
            <person name="Yang Z."/>
        </authorList>
    </citation>
    <scope>NUCLEOTIDE SEQUENCE [LARGE SCALE GENOMIC DNA]</scope>
    <source>
        <strain evidence="1 2">YIM 152171</strain>
    </source>
</reference>
<accession>A0AAP3XS50</accession>